<dbReference type="NCBIfam" id="TIGR03573">
    <property type="entry name" value="WbuX"/>
    <property type="match status" value="1"/>
</dbReference>
<name>A0ABT3YB89_9HYPH</name>
<accession>A0ABT3YB89</accession>
<proteinExistence type="predicted"/>
<sequence length="430" mass="49583">MVITCKRCLYTENHALGIVFDDEGICSGCRIHEEKDSLDWDKRWTKLEQVVEPYRRKDAQYDCIVPVTGAKDGHFILDLVVNRLGLTPLVVSYNKFFNTPEGIANLANLRIKFNVDFQLKNVNPHVVKRISKHTLYRYGNMYWPALAGETVFPVQVAVMMKIPLIIWGAHQGLEQVGMFSHEHEVEMSRRYRKDHDLFGTEARDLTQAWSDVTDEDTLNYRYPAFSDIEALQLRGIYLGNYVRWDPLAQHLDMVARHDYQGRWQARTFDIYDHADCYAYPGLHDVLKYFKHGYSKVRDQASREIRFGRLDRAQAAALVSYYESREPADMDLLANWLGVPEATLKMVVNRHRNDRIWDEVSPNRWVRRPGTGAAEELEDIGGIPASQPELPWSQPGCSTHCKDAERKLITVGRGVKYPLPPPLPEDEGGYL</sequence>
<comment type="caution">
    <text evidence="1">The sequence shown here is derived from an EMBL/GenBank/DDBJ whole genome shotgun (WGS) entry which is preliminary data.</text>
</comment>
<dbReference type="Proteomes" id="UP001081283">
    <property type="component" value="Unassembled WGS sequence"/>
</dbReference>
<dbReference type="SUPFAM" id="SSF52402">
    <property type="entry name" value="Adenine nucleotide alpha hydrolases-like"/>
    <property type="match status" value="1"/>
</dbReference>
<evidence type="ECO:0000313" key="2">
    <source>
        <dbReference type="Proteomes" id="UP001081283"/>
    </source>
</evidence>
<dbReference type="InterPro" id="IPR020022">
    <property type="entry name" value="N-acetyl_sugar_amidoTrfase"/>
</dbReference>
<gene>
    <name evidence="1" type="ORF">OEG82_03135</name>
</gene>
<dbReference type="RefSeq" id="WP_267611009.1">
    <property type="nucleotide sequence ID" value="NZ_JAOVZQ010000001.1"/>
</dbReference>
<dbReference type="EMBL" id="JAOVZQ010000001">
    <property type="protein sequence ID" value="MCY0093030.1"/>
    <property type="molecule type" value="Genomic_DNA"/>
</dbReference>
<protein>
    <submittedName>
        <fullName evidence="1">N-acetyl sugar amidotransferase</fullName>
    </submittedName>
</protein>
<organism evidence="1 2">
    <name type="scientific">Hoeflea ulvae</name>
    <dbReference type="NCBI Taxonomy" id="2983764"/>
    <lineage>
        <taxon>Bacteria</taxon>
        <taxon>Pseudomonadati</taxon>
        <taxon>Pseudomonadota</taxon>
        <taxon>Alphaproteobacteria</taxon>
        <taxon>Hyphomicrobiales</taxon>
        <taxon>Rhizobiaceae</taxon>
        <taxon>Hoeflea</taxon>
    </lineage>
</organism>
<keyword evidence="2" id="KW-1185">Reference proteome</keyword>
<reference evidence="1" key="1">
    <citation type="submission" date="2022-10" db="EMBL/GenBank/DDBJ databases">
        <title>Hoeflea sp. J2-29, isolated from marine algae.</title>
        <authorList>
            <person name="Kristyanto S."/>
            <person name="Kim J.M."/>
            <person name="Jeon C.O."/>
        </authorList>
    </citation>
    <scope>NUCLEOTIDE SEQUENCE</scope>
    <source>
        <strain evidence="1">J2-29</strain>
    </source>
</reference>
<evidence type="ECO:0000313" key="1">
    <source>
        <dbReference type="EMBL" id="MCY0093030.1"/>
    </source>
</evidence>